<dbReference type="STRING" id="282683.SAMN04488105_11492"/>
<dbReference type="Proteomes" id="UP000198994">
    <property type="component" value="Unassembled WGS sequence"/>
</dbReference>
<gene>
    <name evidence="2" type="ORF">SAMN04488105_11492</name>
</gene>
<dbReference type="RefSeq" id="WP_089962479.1">
    <property type="nucleotide sequence ID" value="NZ_FNAV01000014.1"/>
</dbReference>
<evidence type="ECO:0000313" key="2">
    <source>
        <dbReference type="EMBL" id="SDF19913.1"/>
    </source>
</evidence>
<feature type="domain" description="DUF58" evidence="1">
    <location>
        <begin position="35"/>
        <end position="181"/>
    </location>
</feature>
<dbReference type="Pfam" id="PF01882">
    <property type="entry name" value="DUF58"/>
    <property type="match status" value="1"/>
</dbReference>
<name>A0A1G7J4U4_9RHOB</name>
<sequence length="216" mass="22127">MTAAIDIAGATLRADDLSQLRALVEAGISTSLPRRVLLVADFRPSMLQGRSRAFRSVAAAEALTVLGWQVSEAGGSVGLMTLGTGAPVRVPLDAGAEGMRQVVSGFVRGHEAAAAHATAGCLDDVPLDRLLSDLDLSGDEIRAVVIASGFEFPGGGCAALLQALSAKHPVRLVHVTDAAEADETTGQGRALGLPVVTLDAGLLPEAMPSVLAEVFR</sequence>
<organism evidence="2 3">
    <name type="scientific">Salipiger thiooxidans</name>
    <dbReference type="NCBI Taxonomy" id="282683"/>
    <lineage>
        <taxon>Bacteria</taxon>
        <taxon>Pseudomonadati</taxon>
        <taxon>Pseudomonadota</taxon>
        <taxon>Alphaproteobacteria</taxon>
        <taxon>Rhodobacterales</taxon>
        <taxon>Roseobacteraceae</taxon>
        <taxon>Salipiger</taxon>
    </lineage>
</organism>
<dbReference type="InterPro" id="IPR002881">
    <property type="entry name" value="DUF58"/>
</dbReference>
<dbReference type="AlphaFoldDB" id="A0A1G7J4U4"/>
<dbReference type="EMBL" id="FNAV01000014">
    <property type="protein sequence ID" value="SDF19913.1"/>
    <property type="molecule type" value="Genomic_DNA"/>
</dbReference>
<keyword evidence="3" id="KW-1185">Reference proteome</keyword>
<evidence type="ECO:0000259" key="1">
    <source>
        <dbReference type="Pfam" id="PF01882"/>
    </source>
</evidence>
<accession>A0A1G7J4U4</accession>
<protein>
    <recommendedName>
        <fullName evidence="1">DUF58 domain-containing protein</fullName>
    </recommendedName>
</protein>
<proteinExistence type="predicted"/>
<reference evidence="3" key="1">
    <citation type="submission" date="2016-10" db="EMBL/GenBank/DDBJ databases">
        <authorList>
            <person name="Varghese N."/>
            <person name="Submissions S."/>
        </authorList>
    </citation>
    <scope>NUCLEOTIDE SEQUENCE [LARGE SCALE GENOMIC DNA]</scope>
    <source>
        <strain evidence="3">DSM 10146</strain>
    </source>
</reference>
<evidence type="ECO:0000313" key="3">
    <source>
        <dbReference type="Proteomes" id="UP000198994"/>
    </source>
</evidence>